<comment type="similarity">
    <text evidence="2">Belongs to the TacA antitoxin family.</text>
</comment>
<dbReference type="SUPFAM" id="SSF47598">
    <property type="entry name" value="Ribbon-helix-helix"/>
    <property type="match status" value="1"/>
</dbReference>
<dbReference type="Proteomes" id="UP000280726">
    <property type="component" value="Unassembled WGS sequence"/>
</dbReference>
<reference evidence="3 4" key="1">
    <citation type="submission" date="2018-11" db="EMBL/GenBank/DDBJ databases">
        <title>Sequencing the genomes of 1000 actinobacteria strains.</title>
        <authorList>
            <person name="Klenk H.-P."/>
        </authorList>
    </citation>
    <scope>NUCLEOTIDE SEQUENCE [LARGE SCALE GENOMIC DNA]</scope>
    <source>
        <strain evidence="3 4">DSM 14418</strain>
    </source>
</reference>
<keyword evidence="1" id="KW-1277">Toxin-antitoxin system</keyword>
<dbReference type="EMBL" id="RKRA01000001">
    <property type="protein sequence ID" value="RPF26326.1"/>
    <property type="molecule type" value="Genomic_DNA"/>
</dbReference>
<dbReference type="AlphaFoldDB" id="A0A3N4Z3U2"/>
<keyword evidence="4" id="KW-1185">Reference proteome</keyword>
<dbReference type="PANTHER" id="PTHR35401">
    <property type="entry name" value="COPG FAMILY HELIX-TURN-HELIX PROTEIN-RELATED-RELATED"/>
    <property type="match status" value="1"/>
</dbReference>
<name>A0A3N4Z3U2_9MICO</name>
<dbReference type="InterPro" id="IPR010985">
    <property type="entry name" value="Ribbon_hlx_hlx"/>
</dbReference>
<sequence length="89" mass="9871">MATKSKRLEMRVDEETSALLSRAASLSREPVSTFVTRAARAEAGRVLARADVTLMPAEQFDVLVESLERADRAPALARAAARRRRFDRA</sequence>
<evidence type="ECO:0000256" key="1">
    <source>
        <dbReference type="ARBA" id="ARBA00022649"/>
    </source>
</evidence>
<dbReference type="OrthoDB" id="570111at2"/>
<organism evidence="3 4">
    <name type="scientific">Georgenia muralis</name>
    <dbReference type="NCBI Taxonomy" id="154117"/>
    <lineage>
        <taxon>Bacteria</taxon>
        <taxon>Bacillati</taxon>
        <taxon>Actinomycetota</taxon>
        <taxon>Actinomycetes</taxon>
        <taxon>Micrococcales</taxon>
        <taxon>Bogoriellaceae</taxon>
        <taxon>Georgenia</taxon>
    </lineage>
</organism>
<comment type="caution">
    <text evidence="3">The sequence shown here is derived from an EMBL/GenBank/DDBJ whole genome shotgun (WGS) entry which is preliminary data.</text>
</comment>
<dbReference type="InterPro" id="IPR014795">
    <property type="entry name" value="TacA_1-like"/>
</dbReference>
<accession>A0A3N4Z3U2</accession>
<evidence type="ECO:0000313" key="3">
    <source>
        <dbReference type="EMBL" id="RPF26326.1"/>
    </source>
</evidence>
<evidence type="ECO:0000256" key="2">
    <source>
        <dbReference type="ARBA" id="ARBA00049988"/>
    </source>
</evidence>
<dbReference type="Pfam" id="PF08681">
    <property type="entry name" value="TacA1"/>
    <property type="match status" value="1"/>
</dbReference>
<evidence type="ECO:0000313" key="4">
    <source>
        <dbReference type="Proteomes" id="UP000280726"/>
    </source>
</evidence>
<dbReference type="RefSeq" id="WP_123914739.1">
    <property type="nucleotide sequence ID" value="NZ_RKRA01000001.1"/>
</dbReference>
<gene>
    <name evidence="3" type="ORF">EDD32_0764</name>
</gene>
<dbReference type="GO" id="GO:0006355">
    <property type="term" value="P:regulation of DNA-templated transcription"/>
    <property type="evidence" value="ECO:0007669"/>
    <property type="project" value="InterPro"/>
</dbReference>
<dbReference type="Gene3D" id="1.20.5.780">
    <property type="entry name" value="Single helix bin"/>
    <property type="match status" value="1"/>
</dbReference>
<protein>
    <submittedName>
        <fullName evidence="3">Uncharacterized protein (DUF1778 family)</fullName>
    </submittedName>
</protein>
<proteinExistence type="inferred from homology"/>